<dbReference type="EMBL" id="MEUI01000031">
    <property type="protein sequence ID" value="OGC33570.1"/>
    <property type="molecule type" value="Genomic_DNA"/>
</dbReference>
<name>A0A1F4TM37_UNCSA</name>
<dbReference type="Proteomes" id="UP000177309">
    <property type="component" value="Unassembled WGS sequence"/>
</dbReference>
<proteinExistence type="predicted"/>
<protein>
    <submittedName>
        <fullName evidence="1">Uncharacterized protein</fullName>
    </submittedName>
</protein>
<evidence type="ECO:0000313" key="1">
    <source>
        <dbReference type="EMBL" id="OGC33570.1"/>
    </source>
</evidence>
<dbReference type="AlphaFoldDB" id="A0A1F4TM37"/>
<evidence type="ECO:0000313" key="2">
    <source>
        <dbReference type="Proteomes" id="UP000177309"/>
    </source>
</evidence>
<sequence>MAVKEKKYTVADIYKEASALLTEEMQGIKKRPLSDVEKTKMDKLAQLLSQTVLKEMKIL</sequence>
<comment type="caution">
    <text evidence="1">The sequence shown here is derived from an EMBL/GenBank/DDBJ whole genome shotgun (WGS) entry which is preliminary data.</text>
</comment>
<organism evidence="1 2">
    <name type="scientific">candidate division WOR-1 bacterium RIFOXYC2_FULL_41_25</name>
    <dbReference type="NCBI Taxonomy" id="1802586"/>
    <lineage>
        <taxon>Bacteria</taxon>
        <taxon>Bacillati</taxon>
        <taxon>Saganbacteria</taxon>
    </lineage>
</organism>
<reference evidence="1 2" key="1">
    <citation type="journal article" date="2016" name="Nat. Commun.">
        <title>Thousands of microbial genomes shed light on interconnected biogeochemical processes in an aquifer system.</title>
        <authorList>
            <person name="Anantharaman K."/>
            <person name="Brown C.T."/>
            <person name="Hug L.A."/>
            <person name="Sharon I."/>
            <person name="Castelle C.J."/>
            <person name="Probst A.J."/>
            <person name="Thomas B.C."/>
            <person name="Singh A."/>
            <person name="Wilkins M.J."/>
            <person name="Karaoz U."/>
            <person name="Brodie E.L."/>
            <person name="Williams K.H."/>
            <person name="Hubbard S.S."/>
            <person name="Banfield J.F."/>
        </authorList>
    </citation>
    <scope>NUCLEOTIDE SEQUENCE [LARGE SCALE GENOMIC DNA]</scope>
</reference>
<gene>
    <name evidence="1" type="ORF">A2462_02675</name>
</gene>
<accession>A0A1F4TM37</accession>